<dbReference type="InParanoid" id="A0A0C3D8C3"/>
<dbReference type="HOGENOM" id="CLU_006344_14_0_1"/>
<protein>
    <submittedName>
        <fullName evidence="2">Uncharacterized protein</fullName>
    </submittedName>
</protein>
<evidence type="ECO:0000313" key="3">
    <source>
        <dbReference type="Proteomes" id="UP000053989"/>
    </source>
</evidence>
<dbReference type="STRING" id="1036808.A0A0C3D8C3"/>
<evidence type="ECO:0000256" key="1">
    <source>
        <dbReference type="SAM" id="MobiDB-lite"/>
    </source>
</evidence>
<accession>A0A0C3D8C3</accession>
<dbReference type="AlphaFoldDB" id="A0A0C3D8C3"/>
<gene>
    <name evidence="2" type="ORF">SCLCIDRAFT_32667</name>
</gene>
<keyword evidence="3" id="KW-1185">Reference proteome</keyword>
<dbReference type="Pfam" id="PF18759">
    <property type="entry name" value="Plavaka"/>
    <property type="match status" value="2"/>
</dbReference>
<dbReference type="InterPro" id="IPR041078">
    <property type="entry name" value="Plavaka"/>
</dbReference>
<dbReference type="EMBL" id="KN822212">
    <property type="protein sequence ID" value="KIM52381.1"/>
    <property type="molecule type" value="Genomic_DNA"/>
</dbReference>
<sequence length="428" mass="48066">MAPPRHVRLGVPPDPFEVLEAYEDDRFADGVDLGLDEANADAGQCPQERKVSYHPILDGTPCDHTGRYLPPGTPPPPKPSPLPEDYSPFESRATFELAEFLYKCKQMSATKIDKLLAIMASIHKKDPLFHSHTEMYSMIDATTHGDSPWKSFSVKYLGAMPDDPPPWMSAEYDMWYCDPKIMLKHQLANPDFKGKINYATKVMIDEHGHCKVCDLMSGQWAFKQSDIIAQDADMHGAMFMPVVLGSTRLWCRLRRVTQSTTPSMSHLGTSTIMSIGLTMMQYQSSCFLPFLRLTKRTKTMLYSTISVTNYSTAQLQPYGHFRCMVYGLGPYIVDYPEQVLLACVVQGWCPWCTSQNNNLDGGSGCCSHELSGALTDVLDPHTLSNNYGIVNDIMPFTSDFPHTDIHELIAPDLLYQLIKGTFKDHLIT</sequence>
<organism evidence="2 3">
    <name type="scientific">Scleroderma citrinum Foug A</name>
    <dbReference type="NCBI Taxonomy" id="1036808"/>
    <lineage>
        <taxon>Eukaryota</taxon>
        <taxon>Fungi</taxon>
        <taxon>Dikarya</taxon>
        <taxon>Basidiomycota</taxon>
        <taxon>Agaricomycotina</taxon>
        <taxon>Agaricomycetes</taxon>
        <taxon>Agaricomycetidae</taxon>
        <taxon>Boletales</taxon>
        <taxon>Sclerodermatineae</taxon>
        <taxon>Sclerodermataceae</taxon>
        <taxon>Scleroderma</taxon>
    </lineage>
</organism>
<reference evidence="2 3" key="1">
    <citation type="submission" date="2014-04" db="EMBL/GenBank/DDBJ databases">
        <authorList>
            <consortium name="DOE Joint Genome Institute"/>
            <person name="Kuo A."/>
            <person name="Kohler A."/>
            <person name="Nagy L.G."/>
            <person name="Floudas D."/>
            <person name="Copeland A."/>
            <person name="Barry K.W."/>
            <person name="Cichocki N."/>
            <person name="Veneault-Fourrey C."/>
            <person name="LaButti K."/>
            <person name="Lindquist E.A."/>
            <person name="Lipzen A."/>
            <person name="Lundell T."/>
            <person name="Morin E."/>
            <person name="Murat C."/>
            <person name="Sun H."/>
            <person name="Tunlid A."/>
            <person name="Henrissat B."/>
            <person name="Grigoriev I.V."/>
            <person name="Hibbett D.S."/>
            <person name="Martin F."/>
            <person name="Nordberg H.P."/>
            <person name="Cantor M.N."/>
            <person name="Hua S.X."/>
        </authorList>
    </citation>
    <scope>NUCLEOTIDE SEQUENCE [LARGE SCALE GENOMIC DNA]</scope>
    <source>
        <strain evidence="2 3">Foug A</strain>
    </source>
</reference>
<proteinExistence type="predicted"/>
<reference evidence="3" key="2">
    <citation type="submission" date="2015-01" db="EMBL/GenBank/DDBJ databases">
        <title>Evolutionary Origins and Diversification of the Mycorrhizal Mutualists.</title>
        <authorList>
            <consortium name="DOE Joint Genome Institute"/>
            <consortium name="Mycorrhizal Genomics Consortium"/>
            <person name="Kohler A."/>
            <person name="Kuo A."/>
            <person name="Nagy L.G."/>
            <person name="Floudas D."/>
            <person name="Copeland A."/>
            <person name="Barry K.W."/>
            <person name="Cichocki N."/>
            <person name="Veneault-Fourrey C."/>
            <person name="LaButti K."/>
            <person name="Lindquist E.A."/>
            <person name="Lipzen A."/>
            <person name="Lundell T."/>
            <person name="Morin E."/>
            <person name="Murat C."/>
            <person name="Riley R."/>
            <person name="Ohm R."/>
            <person name="Sun H."/>
            <person name="Tunlid A."/>
            <person name="Henrissat B."/>
            <person name="Grigoriev I.V."/>
            <person name="Hibbett D.S."/>
            <person name="Martin F."/>
        </authorList>
    </citation>
    <scope>NUCLEOTIDE SEQUENCE [LARGE SCALE GENOMIC DNA]</scope>
    <source>
        <strain evidence="3">Foug A</strain>
    </source>
</reference>
<evidence type="ECO:0000313" key="2">
    <source>
        <dbReference type="EMBL" id="KIM52381.1"/>
    </source>
</evidence>
<name>A0A0C3D8C3_9AGAM</name>
<feature type="region of interest" description="Disordered" evidence="1">
    <location>
        <begin position="63"/>
        <end position="86"/>
    </location>
</feature>
<dbReference type="Proteomes" id="UP000053989">
    <property type="component" value="Unassembled WGS sequence"/>
</dbReference>
<feature type="compositionally biased region" description="Pro residues" evidence="1">
    <location>
        <begin position="71"/>
        <end position="82"/>
    </location>
</feature>
<dbReference type="OrthoDB" id="3199698at2759"/>